<evidence type="ECO:0000256" key="3">
    <source>
        <dbReference type="ARBA" id="ARBA00022679"/>
    </source>
</evidence>
<dbReference type="GO" id="GO:0160206">
    <property type="term" value="F:tRNA (cytidine(32)/uridine(32)-2'-O)-methyltransferase activity"/>
    <property type="evidence" value="ECO:0007669"/>
    <property type="project" value="UniProtKB-EC"/>
</dbReference>
<dbReference type="EMBL" id="DF820461">
    <property type="protein sequence ID" value="GAK54468.1"/>
    <property type="molecule type" value="Genomic_DNA"/>
</dbReference>
<comment type="subunit">
    <text evidence="5">Homodimer.</text>
</comment>
<keyword evidence="8" id="KW-1185">Reference proteome</keyword>
<dbReference type="AlphaFoldDB" id="A0A081BST7"/>
<dbReference type="PANTHER" id="PTHR42786:SF2">
    <property type="entry name" value="TRNA (CYTIDINE_URIDINE-2'-O-)-METHYLTRANSFERASE TRMJ"/>
    <property type="match status" value="1"/>
</dbReference>
<dbReference type="SUPFAM" id="SSF75217">
    <property type="entry name" value="alpha/beta knot"/>
    <property type="match status" value="1"/>
</dbReference>
<name>A0A081BST7_9BACT</name>
<comment type="catalytic activity">
    <reaction evidence="5">
        <text>cytidine(32) in tRNA + S-adenosyl-L-methionine = 2'-O-methylcytidine(32) in tRNA + S-adenosyl-L-homocysteine + H(+)</text>
        <dbReference type="Rhea" id="RHEA:42932"/>
        <dbReference type="Rhea" id="RHEA-COMP:10288"/>
        <dbReference type="Rhea" id="RHEA-COMP:10289"/>
        <dbReference type="ChEBI" id="CHEBI:15378"/>
        <dbReference type="ChEBI" id="CHEBI:57856"/>
        <dbReference type="ChEBI" id="CHEBI:59789"/>
        <dbReference type="ChEBI" id="CHEBI:74495"/>
        <dbReference type="ChEBI" id="CHEBI:82748"/>
        <dbReference type="EC" id="2.1.1.200"/>
    </reaction>
</comment>
<dbReference type="GO" id="GO:0003723">
    <property type="term" value="F:RNA binding"/>
    <property type="evidence" value="ECO:0007669"/>
    <property type="project" value="InterPro"/>
</dbReference>
<dbReference type="InterPro" id="IPR004384">
    <property type="entry name" value="RNA_MeTrfase_TrmJ/LasT"/>
</dbReference>
<organism evidence="7">
    <name type="scientific">Candidatus Moduliflexus flocculans</name>
    <dbReference type="NCBI Taxonomy" id="1499966"/>
    <lineage>
        <taxon>Bacteria</taxon>
        <taxon>Candidatus Moduliflexota</taxon>
        <taxon>Candidatus Moduliflexia</taxon>
        <taxon>Candidatus Moduliflexales</taxon>
        <taxon>Candidatus Moduliflexaceae</taxon>
    </lineage>
</organism>
<evidence type="ECO:0000313" key="8">
    <source>
        <dbReference type="Proteomes" id="UP000030700"/>
    </source>
</evidence>
<gene>
    <name evidence="5" type="primary">trmJ</name>
    <name evidence="7" type="ORF">U14_05753</name>
</gene>
<comment type="catalytic activity">
    <reaction evidence="5">
        <text>uridine(32) in tRNA + S-adenosyl-L-methionine = 2'-O-methyluridine(32) in tRNA + S-adenosyl-L-homocysteine + H(+)</text>
        <dbReference type="Rhea" id="RHEA:42936"/>
        <dbReference type="Rhea" id="RHEA-COMP:10107"/>
        <dbReference type="Rhea" id="RHEA-COMP:10290"/>
        <dbReference type="ChEBI" id="CHEBI:15378"/>
        <dbReference type="ChEBI" id="CHEBI:57856"/>
        <dbReference type="ChEBI" id="CHEBI:59789"/>
        <dbReference type="ChEBI" id="CHEBI:65315"/>
        <dbReference type="ChEBI" id="CHEBI:74478"/>
        <dbReference type="EC" id="2.1.1.200"/>
    </reaction>
</comment>
<feature type="domain" description="tRNA/rRNA methyltransferase SpoU type" evidence="6">
    <location>
        <begin position="9"/>
        <end position="158"/>
    </location>
</feature>
<reference evidence="7" key="1">
    <citation type="journal article" date="2015" name="PeerJ">
        <title>First genomic representation of candidate bacterial phylum KSB3 points to enhanced environmental sensing as a trigger of wastewater bulking.</title>
        <authorList>
            <person name="Sekiguchi Y."/>
            <person name="Ohashi A."/>
            <person name="Parks D.H."/>
            <person name="Yamauchi T."/>
            <person name="Tyson G.W."/>
            <person name="Hugenholtz P."/>
        </authorList>
    </citation>
    <scope>NUCLEOTIDE SEQUENCE [LARGE SCALE GENOMIC DNA]</scope>
</reference>
<comment type="subcellular location">
    <subcellularLocation>
        <location evidence="5">Cytoplasm</location>
    </subcellularLocation>
</comment>
<dbReference type="Pfam" id="PF00588">
    <property type="entry name" value="SpoU_methylase"/>
    <property type="match status" value="1"/>
</dbReference>
<sequence length="255" mass="28805">MIPAILSNVVVILYEPKDPINIGTTLRAMKNMGLSHLRVIEPAADDLWRISVAAPRSEQEIRAIQRFSSLEEALRDISYTVGLTARMRKANYTVMPPREACPVLLERAAQGKIALLFGREDSGLPNSALTLCDAYITIPTNPDYSSLNLAQAVLLMTYELSLAAQEQPFQIREGKRTFPPADHAQLEGMFQQIETALWEIEFFKSQTSRGIMRSIRNIFSRAALDEREVQVFRGIFNEIIQFLKRQGIEPGKRPE</sequence>
<dbReference type="HOGENOM" id="CLU_056931_0_1_0"/>
<dbReference type="PANTHER" id="PTHR42786">
    <property type="entry name" value="TRNA/RRNA METHYLTRANSFERASE"/>
    <property type="match status" value="1"/>
</dbReference>
<dbReference type="PIRSF" id="PIRSF004808">
    <property type="entry name" value="LasT"/>
    <property type="match status" value="1"/>
</dbReference>
<keyword evidence="4 5" id="KW-0949">S-adenosyl-L-methionine</keyword>
<keyword evidence="3 7" id="KW-0808">Transferase</keyword>
<dbReference type="InterPro" id="IPR001537">
    <property type="entry name" value="SpoU_MeTrfase"/>
</dbReference>
<dbReference type="CDD" id="cd18093">
    <property type="entry name" value="SpoU-like_TrmJ"/>
    <property type="match status" value="1"/>
</dbReference>
<evidence type="ECO:0000259" key="6">
    <source>
        <dbReference type="Pfam" id="PF00588"/>
    </source>
</evidence>
<evidence type="ECO:0000256" key="2">
    <source>
        <dbReference type="ARBA" id="ARBA00022603"/>
    </source>
</evidence>
<comment type="function">
    <text evidence="5">Catalyzes the formation of 2'O-methylated cytidine (Cm32) or 2'O-methylated uridine (Um32) at position 32 in tRNA.</text>
</comment>
<evidence type="ECO:0000256" key="4">
    <source>
        <dbReference type="ARBA" id="ARBA00022691"/>
    </source>
</evidence>
<dbReference type="NCBIfam" id="TIGR00050">
    <property type="entry name" value="rRNA_methyl_1"/>
    <property type="match status" value="1"/>
</dbReference>
<dbReference type="Gene3D" id="3.40.1280.10">
    <property type="match status" value="1"/>
</dbReference>
<evidence type="ECO:0000313" key="7">
    <source>
        <dbReference type="EMBL" id="GAK54468.1"/>
    </source>
</evidence>
<keyword evidence="5" id="KW-0819">tRNA processing</keyword>
<dbReference type="Proteomes" id="UP000030700">
    <property type="component" value="Unassembled WGS sequence"/>
</dbReference>
<dbReference type="GO" id="GO:0106339">
    <property type="term" value="F:tRNA (cytidine(32)-2'-O)-methyltransferase activity"/>
    <property type="evidence" value="ECO:0007669"/>
    <property type="project" value="RHEA"/>
</dbReference>
<evidence type="ECO:0000256" key="1">
    <source>
        <dbReference type="ARBA" id="ARBA00007228"/>
    </source>
</evidence>
<dbReference type="STRING" id="1499966.U14_05753"/>
<dbReference type="InterPro" id="IPR029026">
    <property type="entry name" value="tRNA_m1G_MTases_N"/>
</dbReference>
<comment type="similarity">
    <text evidence="1">Belongs to the class IV-like SAM-binding methyltransferase superfamily. RNA methyltransferase TrmH family.</text>
</comment>
<dbReference type="InterPro" id="IPR029028">
    <property type="entry name" value="Alpha/beta_knot_MTases"/>
</dbReference>
<dbReference type="GO" id="GO:0002128">
    <property type="term" value="P:tRNA nucleoside ribose methylation"/>
    <property type="evidence" value="ECO:0007669"/>
    <property type="project" value="TreeGrafter"/>
</dbReference>
<keyword evidence="2 5" id="KW-0489">Methyltransferase</keyword>
<keyword evidence="5" id="KW-0963">Cytoplasm</keyword>
<dbReference type="EC" id="2.1.1.200" evidence="5"/>
<evidence type="ECO:0000256" key="5">
    <source>
        <dbReference type="RuleBase" id="RU362024"/>
    </source>
</evidence>
<dbReference type="GO" id="GO:0005829">
    <property type="term" value="C:cytosol"/>
    <property type="evidence" value="ECO:0007669"/>
    <property type="project" value="TreeGrafter"/>
</dbReference>
<protein>
    <recommendedName>
        <fullName evidence="5">tRNA (cytidine/uridine-2'-O-)-methyltransferase TrmJ</fullName>
        <ecNumber evidence="5">2.1.1.200</ecNumber>
    </recommendedName>
    <alternativeName>
        <fullName evidence="5">tRNA (cytidine(32)/uridine(32)-2'-O)-methyltransferase</fullName>
    </alternativeName>
    <alternativeName>
        <fullName evidence="5">tRNA Cm32/Um32 methyltransferase</fullName>
    </alternativeName>
</protein>
<dbReference type="Gene3D" id="1.10.8.590">
    <property type="match status" value="1"/>
</dbReference>
<proteinExistence type="inferred from homology"/>
<accession>A0A081BST7</accession>